<protein>
    <submittedName>
        <fullName evidence="1">Uncharacterized protein</fullName>
    </submittedName>
</protein>
<reference evidence="1" key="1">
    <citation type="submission" date="2019-10" db="EMBL/GenBank/DDBJ databases">
        <authorList>
            <person name="Soares A.E.R."/>
            <person name="Aleixo A."/>
            <person name="Schneider P."/>
            <person name="Miyaki C.Y."/>
            <person name="Schneider M.P."/>
            <person name="Mello C."/>
            <person name="Vasconcelos A.T.R."/>
        </authorList>
    </citation>
    <scope>NUCLEOTIDE SEQUENCE</scope>
    <source>
        <tissue evidence="1">Muscle</tissue>
    </source>
</reference>
<accession>A0ABQ9D6M7</accession>
<gene>
    <name evidence="1" type="ORF">WISP_76309</name>
</gene>
<comment type="caution">
    <text evidence="1">The sequence shown here is derived from an EMBL/GenBank/DDBJ whole genome shotgun (WGS) entry which is preliminary data.</text>
</comment>
<organism evidence="1 2">
    <name type="scientific">Willisornis vidua</name>
    <name type="common">Xingu scale-backed antbird</name>
    <dbReference type="NCBI Taxonomy" id="1566151"/>
    <lineage>
        <taxon>Eukaryota</taxon>
        <taxon>Metazoa</taxon>
        <taxon>Chordata</taxon>
        <taxon>Craniata</taxon>
        <taxon>Vertebrata</taxon>
        <taxon>Euteleostomi</taxon>
        <taxon>Archelosauria</taxon>
        <taxon>Archosauria</taxon>
        <taxon>Dinosauria</taxon>
        <taxon>Saurischia</taxon>
        <taxon>Theropoda</taxon>
        <taxon>Coelurosauria</taxon>
        <taxon>Aves</taxon>
        <taxon>Neognathae</taxon>
        <taxon>Neoaves</taxon>
        <taxon>Telluraves</taxon>
        <taxon>Australaves</taxon>
        <taxon>Passeriformes</taxon>
        <taxon>Thamnophilidae</taxon>
        <taxon>Willisornis</taxon>
    </lineage>
</organism>
<dbReference type="Proteomes" id="UP001145742">
    <property type="component" value="Unassembled WGS sequence"/>
</dbReference>
<evidence type="ECO:0000313" key="1">
    <source>
        <dbReference type="EMBL" id="KAJ7415755.1"/>
    </source>
</evidence>
<name>A0ABQ9D6M7_9PASS</name>
<sequence>MQRLETETRQSSLNMEGGVGECLTYVEWKDYYKQWVYKDEGLMKLLEADIQQEWDLGLRNGLAYGDC</sequence>
<proteinExistence type="predicted"/>
<evidence type="ECO:0000313" key="2">
    <source>
        <dbReference type="Proteomes" id="UP001145742"/>
    </source>
</evidence>
<keyword evidence="2" id="KW-1185">Reference proteome</keyword>
<dbReference type="EMBL" id="WHWB01033912">
    <property type="protein sequence ID" value="KAJ7415755.1"/>
    <property type="molecule type" value="Genomic_DNA"/>
</dbReference>